<keyword evidence="3" id="KW-1185">Reference proteome</keyword>
<evidence type="ECO:0000313" key="2">
    <source>
        <dbReference type="EMBL" id="KMS94507.1"/>
    </source>
</evidence>
<protein>
    <submittedName>
        <fullName evidence="2">Uncharacterized protein</fullName>
    </submittedName>
</protein>
<name>A0A0J8B3U7_BETVV</name>
<gene>
    <name evidence="2" type="ORF">BVRB_020720</name>
</gene>
<feature type="region of interest" description="Disordered" evidence="1">
    <location>
        <begin position="68"/>
        <end position="130"/>
    </location>
</feature>
<organism evidence="2 3">
    <name type="scientific">Beta vulgaris subsp. vulgaris</name>
    <name type="common">Beet</name>
    <dbReference type="NCBI Taxonomy" id="3555"/>
    <lineage>
        <taxon>Eukaryota</taxon>
        <taxon>Viridiplantae</taxon>
        <taxon>Streptophyta</taxon>
        <taxon>Embryophyta</taxon>
        <taxon>Tracheophyta</taxon>
        <taxon>Spermatophyta</taxon>
        <taxon>Magnoliopsida</taxon>
        <taxon>eudicotyledons</taxon>
        <taxon>Gunneridae</taxon>
        <taxon>Pentapetalae</taxon>
        <taxon>Caryophyllales</taxon>
        <taxon>Chenopodiaceae</taxon>
        <taxon>Betoideae</taxon>
        <taxon>Beta</taxon>
    </lineage>
</organism>
<evidence type="ECO:0000313" key="3">
    <source>
        <dbReference type="Proteomes" id="UP000035740"/>
    </source>
</evidence>
<reference evidence="2 3" key="1">
    <citation type="journal article" date="2014" name="Nature">
        <title>The genome of the recently domesticated crop plant sugar beet (Beta vulgaris).</title>
        <authorList>
            <person name="Dohm J.C."/>
            <person name="Minoche A.E."/>
            <person name="Holtgrawe D."/>
            <person name="Capella-Gutierrez S."/>
            <person name="Zakrzewski F."/>
            <person name="Tafer H."/>
            <person name="Rupp O."/>
            <person name="Sorensen T.R."/>
            <person name="Stracke R."/>
            <person name="Reinhardt R."/>
            <person name="Goesmann A."/>
            <person name="Kraft T."/>
            <person name="Schulz B."/>
            <person name="Stadler P.F."/>
            <person name="Schmidt T."/>
            <person name="Gabaldon T."/>
            <person name="Lehrach H."/>
            <person name="Weisshaar B."/>
            <person name="Himmelbauer H."/>
        </authorList>
    </citation>
    <scope>NUCLEOTIDE SEQUENCE [LARGE SCALE GENOMIC DNA]</scope>
    <source>
        <tissue evidence="2">Taproot</tissue>
    </source>
</reference>
<dbReference type="Gramene" id="KMS94507">
    <property type="protein sequence ID" value="KMS94507"/>
    <property type="gene ID" value="BVRB_020720"/>
</dbReference>
<proteinExistence type="predicted"/>
<accession>A0A0J8B3U7</accession>
<dbReference type="AlphaFoldDB" id="A0A0J8B3U7"/>
<feature type="compositionally biased region" description="Basic and acidic residues" evidence="1">
    <location>
        <begin position="106"/>
        <end position="130"/>
    </location>
</feature>
<feature type="non-terminal residue" evidence="2">
    <location>
        <position position="1"/>
    </location>
</feature>
<dbReference type="EMBL" id="KQ092895">
    <property type="protein sequence ID" value="KMS94507.1"/>
    <property type="molecule type" value="Genomic_DNA"/>
</dbReference>
<sequence length="130" mass="14186">AQFALVFPDRATADEFMQDFDRIIESARRCQVLGGAESVAHHSVCIGPSGDCPVDYVMMSSDRALMDPNDPSTILLPSAMSRSASPDPVNPSDIGLSISDAAPSRSEPDEPMRLGRPDRNGYHRFVDRYS</sequence>
<evidence type="ECO:0000256" key="1">
    <source>
        <dbReference type="SAM" id="MobiDB-lite"/>
    </source>
</evidence>
<dbReference type="Proteomes" id="UP000035740">
    <property type="component" value="Unassembled WGS sequence"/>
</dbReference>